<dbReference type="Proteomes" id="UP000051461">
    <property type="component" value="Unassembled WGS sequence"/>
</dbReference>
<dbReference type="Pfam" id="PF20469">
    <property type="entry name" value="OLD-like_TOPRIM"/>
    <property type="match status" value="1"/>
</dbReference>
<evidence type="ECO:0000313" key="2">
    <source>
        <dbReference type="EMBL" id="KRK32907.1"/>
    </source>
</evidence>
<protein>
    <recommendedName>
        <fullName evidence="1">OLD protein-like TOPRIM domain-containing protein</fullName>
    </recommendedName>
</protein>
<reference evidence="2 3" key="1">
    <citation type="journal article" date="2015" name="Genome Announc.">
        <title>Expanding the biotechnology potential of lactobacilli through comparative genomics of 213 strains and associated genera.</title>
        <authorList>
            <person name="Sun Z."/>
            <person name="Harris H.M."/>
            <person name="McCann A."/>
            <person name="Guo C."/>
            <person name="Argimon S."/>
            <person name="Zhang W."/>
            <person name="Yang X."/>
            <person name="Jeffery I.B."/>
            <person name="Cooney J.C."/>
            <person name="Kagawa T.F."/>
            <person name="Liu W."/>
            <person name="Song Y."/>
            <person name="Salvetti E."/>
            <person name="Wrobel A."/>
            <person name="Rasinkangas P."/>
            <person name="Parkhill J."/>
            <person name="Rea M.C."/>
            <person name="O'Sullivan O."/>
            <person name="Ritari J."/>
            <person name="Douillard F.P."/>
            <person name="Paul Ross R."/>
            <person name="Yang R."/>
            <person name="Briner A.E."/>
            <person name="Felis G.E."/>
            <person name="de Vos W.M."/>
            <person name="Barrangou R."/>
            <person name="Klaenhammer T.R."/>
            <person name="Caufield P.W."/>
            <person name="Cui Y."/>
            <person name="Zhang H."/>
            <person name="O'Toole P.W."/>
        </authorList>
    </citation>
    <scope>NUCLEOTIDE SEQUENCE [LARGE SCALE GENOMIC DNA]</scope>
    <source>
        <strain evidence="2 3">DSM 20003</strain>
    </source>
</reference>
<organism evidence="2 3">
    <name type="scientific">Loigolactobacillus bifermentans DSM 20003</name>
    <dbReference type="NCBI Taxonomy" id="1423726"/>
    <lineage>
        <taxon>Bacteria</taxon>
        <taxon>Bacillati</taxon>
        <taxon>Bacillota</taxon>
        <taxon>Bacilli</taxon>
        <taxon>Lactobacillales</taxon>
        <taxon>Lactobacillaceae</taxon>
        <taxon>Loigolactobacillus</taxon>
    </lineage>
</organism>
<name>A0A0R1GFV0_9LACO</name>
<dbReference type="PATRIC" id="fig|1423726.3.peg.1634"/>
<accession>A0A0R1GFV0</accession>
<keyword evidence="3" id="KW-1185">Reference proteome</keyword>
<gene>
    <name evidence="2" type="ORF">FC07_GL001575</name>
</gene>
<dbReference type="OrthoDB" id="1093370at2"/>
<proteinExistence type="predicted"/>
<evidence type="ECO:0000259" key="1">
    <source>
        <dbReference type="Pfam" id="PF20469"/>
    </source>
</evidence>
<dbReference type="InterPro" id="IPR034139">
    <property type="entry name" value="TOPRIM_OLD"/>
</dbReference>
<dbReference type="RefSeq" id="WP_057905615.1">
    <property type="nucleotide sequence ID" value="NZ_AZDA01000132.1"/>
</dbReference>
<evidence type="ECO:0000313" key="3">
    <source>
        <dbReference type="Proteomes" id="UP000051461"/>
    </source>
</evidence>
<dbReference type="STRING" id="1423726.FC07_GL001575"/>
<sequence>MDLYKLLFSTNVMLVEGISEELLIKSYLREYSNYLNNIEVLSFHKGYNKIIDLWMKINSHGKRKIAVVRDYDNQPNAKEQTESRSIPGKVFVGTTEGYTLEDDIVNGNIDLLRSYFIDHLNWDIELSATASEIANVWKSKKGETMAMIACEFGTEQFHNFSLPNHINNAIKFLKGEPI</sequence>
<dbReference type="AlphaFoldDB" id="A0A0R1GFV0"/>
<dbReference type="EMBL" id="AZDA01000132">
    <property type="protein sequence ID" value="KRK32907.1"/>
    <property type="molecule type" value="Genomic_DNA"/>
</dbReference>
<comment type="caution">
    <text evidence="2">The sequence shown here is derived from an EMBL/GenBank/DDBJ whole genome shotgun (WGS) entry which is preliminary data.</text>
</comment>
<feature type="domain" description="OLD protein-like TOPRIM" evidence="1">
    <location>
        <begin position="7"/>
        <end position="72"/>
    </location>
</feature>